<organism evidence="4">
    <name type="scientific">marine sediment metagenome</name>
    <dbReference type="NCBI Taxonomy" id="412755"/>
    <lineage>
        <taxon>unclassified sequences</taxon>
        <taxon>metagenomes</taxon>
        <taxon>ecological metagenomes</taxon>
    </lineage>
</organism>
<feature type="transmembrane region" description="Helical" evidence="3">
    <location>
        <begin position="201"/>
        <end position="217"/>
    </location>
</feature>
<comment type="caution">
    <text evidence="4">The sequence shown here is derived from an EMBL/GenBank/DDBJ whole genome shotgun (WGS) entry which is preliminary data.</text>
</comment>
<keyword evidence="3" id="KW-0472">Membrane</keyword>
<dbReference type="AlphaFoldDB" id="X1DII2"/>
<feature type="transmembrane region" description="Helical" evidence="3">
    <location>
        <begin position="62"/>
        <end position="80"/>
    </location>
</feature>
<keyword evidence="3" id="KW-0812">Transmembrane</keyword>
<evidence type="ECO:0000313" key="4">
    <source>
        <dbReference type="EMBL" id="GAG96226.1"/>
    </source>
</evidence>
<feature type="transmembrane region" description="Helical" evidence="3">
    <location>
        <begin position="87"/>
        <end position="104"/>
    </location>
</feature>
<dbReference type="PANTHER" id="PTHR44227">
    <property type="match status" value="1"/>
</dbReference>
<feature type="non-terminal residue" evidence="4">
    <location>
        <position position="290"/>
    </location>
</feature>
<evidence type="ECO:0000256" key="2">
    <source>
        <dbReference type="ARBA" id="ARBA00022803"/>
    </source>
</evidence>
<feature type="transmembrane region" description="Helical" evidence="3">
    <location>
        <begin position="139"/>
        <end position="168"/>
    </location>
</feature>
<gene>
    <name evidence="4" type="ORF">S01H4_39044</name>
</gene>
<reference evidence="4" key="1">
    <citation type="journal article" date="2014" name="Front. Microbiol.">
        <title>High frequency of phylogenetically diverse reductive dehalogenase-homologous genes in deep subseafloor sedimentary metagenomes.</title>
        <authorList>
            <person name="Kawai M."/>
            <person name="Futagami T."/>
            <person name="Toyoda A."/>
            <person name="Takaki Y."/>
            <person name="Nishi S."/>
            <person name="Hori S."/>
            <person name="Arai W."/>
            <person name="Tsubouchi T."/>
            <person name="Morono Y."/>
            <person name="Uchiyama I."/>
            <person name="Ito T."/>
            <person name="Fujiyama A."/>
            <person name="Inagaki F."/>
            <person name="Takami H."/>
        </authorList>
    </citation>
    <scope>NUCLEOTIDE SEQUENCE</scope>
    <source>
        <strain evidence="4">Expedition CK06-06</strain>
    </source>
</reference>
<dbReference type="EMBL" id="BART01021107">
    <property type="protein sequence ID" value="GAG96226.1"/>
    <property type="molecule type" value="Genomic_DNA"/>
</dbReference>
<keyword evidence="2" id="KW-0802">TPR repeat</keyword>
<feature type="transmembrane region" description="Helical" evidence="3">
    <location>
        <begin position="267"/>
        <end position="287"/>
    </location>
</feature>
<keyword evidence="3" id="KW-1133">Transmembrane helix</keyword>
<proteinExistence type="predicted"/>
<accession>X1DII2</accession>
<feature type="non-terminal residue" evidence="4">
    <location>
        <position position="1"/>
    </location>
</feature>
<dbReference type="PANTHER" id="PTHR44227:SF3">
    <property type="entry name" value="PROTEIN O-MANNOSYL-TRANSFERASE TMTC4"/>
    <property type="match status" value="1"/>
</dbReference>
<name>X1DII2_9ZZZZ</name>
<feature type="transmembrane region" description="Helical" evidence="3">
    <location>
        <begin position="116"/>
        <end position="132"/>
    </location>
</feature>
<dbReference type="InterPro" id="IPR052346">
    <property type="entry name" value="O-mannosyl-transferase_TMTC"/>
</dbReference>
<feature type="transmembrane region" description="Helical" evidence="3">
    <location>
        <begin position="229"/>
        <end position="247"/>
    </location>
</feature>
<protein>
    <recommendedName>
        <fullName evidence="5">Glycosyltransferase RgtA/B/C/D-like domain-containing protein</fullName>
    </recommendedName>
</protein>
<evidence type="ECO:0008006" key="5">
    <source>
        <dbReference type="Google" id="ProtNLM"/>
    </source>
</evidence>
<evidence type="ECO:0000256" key="3">
    <source>
        <dbReference type="SAM" id="Phobius"/>
    </source>
</evidence>
<sequence>FDFINYDDIGYVTGNDHVKSGLTLKGLIWSFQTTGFSNWHPLTWLSFMLDIELYGLNAGGHHLTSVLFHIANTLLLFILLRRMTAALWASAFVAALFALHPLHVESVAWISERKDVLSTFFGLLVLISYVRYTERLGRLWYLSALLFFIFGLMAKPMLVTLPFVLLLLDYWPLGRIKFNSAFGLQSSDQTCSVFSLLFEKIPFFILTAASCGVTYYAQQSGGSLMPSDMFPLGSRIANAVVSYVAYIGKMFWPAQLAVFYPYPDSFAVWQVAAAAAVLVAIFIWVTVQIR</sequence>
<evidence type="ECO:0000256" key="1">
    <source>
        <dbReference type="ARBA" id="ARBA00022737"/>
    </source>
</evidence>
<keyword evidence="1" id="KW-0677">Repeat</keyword>